<dbReference type="FunFam" id="1.20.140.40:FF:000001">
    <property type="entry name" value="Pectinesterase"/>
    <property type="match status" value="1"/>
</dbReference>
<gene>
    <name evidence="17" type="ORF">FSB_LOCUS34534</name>
</gene>
<proteinExistence type="inferred from homology"/>
<dbReference type="GO" id="GO:0045490">
    <property type="term" value="P:pectin catabolic process"/>
    <property type="evidence" value="ECO:0007669"/>
    <property type="project" value="UniProtKB-UniRule"/>
</dbReference>
<comment type="catalytic activity">
    <reaction evidence="11 14">
        <text>[(1-&gt;4)-alpha-D-galacturonosyl methyl ester](n) + n H2O = [(1-&gt;4)-alpha-D-galacturonosyl](n) + n methanol + n H(+)</text>
        <dbReference type="Rhea" id="RHEA:22380"/>
        <dbReference type="Rhea" id="RHEA-COMP:14570"/>
        <dbReference type="Rhea" id="RHEA-COMP:14573"/>
        <dbReference type="ChEBI" id="CHEBI:15377"/>
        <dbReference type="ChEBI" id="CHEBI:15378"/>
        <dbReference type="ChEBI" id="CHEBI:17790"/>
        <dbReference type="ChEBI" id="CHEBI:140522"/>
        <dbReference type="ChEBI" id="CHEBI:140523"/>
        <dbReference type="EC" id="3.1.1.11"/>
    </reaction>
</comment>
<evidence type="ECO:0000256" key="1">
    <source>
        <dbReference type="ARBA" id="ARBA00004191"/>
    </source>
</evidence>
<comment type="pathway">
    <text evidence="2 14">Glycan metabolism; pectin degradation; 2-dehydro-3-deoxy-D-gluconate from pectin: step 1/5.</text>
</comment>
<dbReference type="SUPFAM" id="SSF51126">
    <property type="entry name" value="Pectin lyase-like"/>
    <property type="match status" value="1"/>
</dbReference>
<dbReference type="FunFam" id="2.160.20.10:FF:000001">
    <property type="entry name" value="Pectinesterase"/>
    <property type="match status" value="1"/>
</dbReference>
<evidence type="ECO:0000256" key="12">
    <source>
        <dbReference type="ARBA" id="ARBA00057335"/>
    </source>
</evidence>
<evidence type="ECO:0000256" key="14">
    <source>
        <dbReference type="RuleBase" id="RU000589"/>
    </source>
</evidence>
<comment type="similarity">
    <text evidence="3">In the N-terminal section; belongs to the PMEI family.</text>
</comment>
<dbReference type="PANTHER" id="PTHR31707">
    <property type="entry name" value="PECTINESTERASE"/>
    <property type="match status" value="1"/>
</dbReference>
<dbReference type="Pfam" id="PF01095">
    <property type="entry name" value="Pectinesterase"/>
    <property type="match status" value="1"/>
</dbReference>
<evidence type="ECO:0000256" key="5">
    <source>
        <dbReference type="ARBA" id="ARBA00013229"/>
    </source>
</evidence>
<evidence type="ECO:0000259" key="16">
    <source>
        <dbReference type="SMART" id="SM00856"/>
    </source>
</evidence>
<dbReference type="InterPro" id="IPR011050">
    <property type="entry name" value="Pectin_lyase_fold/virulence"/>
</dbReference>
<dbReference type="CDD" id="cd15798">
    <property type="entry name" value="PMEI-like_3"/>
    <property type="match status" value="1"/>
</dbReference>
<comment type="subcellular location">
    <subcellularLocation>
        <location evidence="1">Secreted</location>
        <location evidence="1">Cell wall</location>
    </subcellularLocation>
</comment>
<keyword evidence="6" id="KW-0964">Secreted</keyword>
<sequence length="582" mass="65070">MAFQDFDHISERRRAEKQRKLRKKITIATVLVFVLALIIAAAVFVVLTNKSGHGSTKPAQPQQEAKQISHSVKIIKMICNSTEYKDKCENTLNKAVKANPNLSQPKDLLKSAISAAADEFTKALKKTTAFKFNTPKEKAAFEDCKVLMQDAMEELADSVSQVGNNNLRKLPSTTPDLNNWLSAVMSYQQTCIDGFPQGKLKDNMENALKAAKEFTSNSLAIVSEVTSFLSTFQNTPGLSRHLLEKDGLPTWMSHEDRRMLKAKNIDKPTPNVTVAKDGSGDYKTISQALAAMPEKYKGRYVIYVKEGIYDETVTVTKKMVNVTMYGDGSQKSIITGSKNFVDGVRTFQTASFVALGEGFMAKAMGFRNTAGPEKHQAVAARVQADRSIFLNCRFEAYQDTLYAQTHRQFYRSCVIAGTVDFIFGDAAAVFQNCMIVVRKPLDNQQNIVTAQGRIDKRETTGIVLQNCRILADKKLVPVKSKIRSYLGRPWKEYSRTIIMESTIEDVIHPDGWLPWEGDFALKTLYYAEYKNEGPGAKVDARIKWPGYKKITAQEATKYTVGPFLQGNWINAIGVPVHFGFYT</sequence>
<feature type="transmembrane region" description="Helical" evidence="15">
    <location>
        <begin position="25"/>
        <end position="47"/>
    </location>
</feature>
<evidence type="ECO:0000256" key="9">
    <source>
        <dbReference type="ARBA" id="ARBA00023157"/>
    </source>
</evidence>
<evidence type="ECO:0000256" key="13">
    <source>
        <dbReference type="PROSITE-ProRule" id="PRU10040"/>
    </source>
</evidence>
<evidence type="ECO:0000256" key="15">
    <source>
        <dbReference type="SAM" id="Phobius"/>
    </source>
</evidence>
<dbReference type="InterPro" id="IPR035513">
    <property type="entry name" value="Invertase/methylesterase_inhib"/>
</dbReference>
<keyword evidence="15" id="KW-0472">Membrane</keyword>
<keyword evidence="15" id="KW-1133">Transmembrane helix</keyword>
<evidence type="ECO:0000313" key="17">
    <source>
        <dbReference type="EMBL" id="SPD06652.1"/>
    </source>
</evidence>
<dbReference type="InterPro" id="IPR006501">
    <property type="entry name" value="Pectinesterase_inhib_dom"/>
</dbReference>
<name>A0A2N9H3N6_FAGSY</name>
<evidence type="ECO:0000256" key="10">
    <source>
        <dbReference type="ARBA" id="ARBA00023180"/>
    </source>
</evidence>
<feature type="active site" evidence="13">
    <location>
        <position position="420"/>
    </location>
</feature>
<dbReference type="SMART" id="SM00856">
    <property type="entry name" value="PMEI"/>
    <property type="match status" value="1"/>
</dbReference>
<dbReference type="InterPro" id="IPR012334">
    <property type="entry name" value="Pectin_lyas_fold"/>
</dbReference>
<comment type="similarity">
    <text evidence="4">In the C-terminal section; belongs to the pectinesterase family.</text>
</comment>
<evidence type="ECO:0000256" key="8">
    <source>
        <dbReference type="ARBA" id="ARBA00023085"/>
    </source>
</evidence>
<dbReference type="GO" id="GO:0042545">
    <property type="term" value="P:cell wall modification"/>
    <property type="evidence" value="ECO:0007669"/>
    <property type="project" value="UniProtKB-UniRule"/>
</dbReference>
<dbReference type="EMBL" id="OIVN01002813">
    <property type="protein sequence ID" value="SPD06652.1"/>
    <property type="molecule type" value="Genomic_DNA"/>
</dbReference>
<dbReference type="UniPathway" id="UPA00545">
    <property type="reaction ID" value="UER00823"/>
</dbReference>
<evidence type="ECO:0000256" key="11">
    <source>
        <dbReference type="ARBA" id="ARBA00047928"/>
    </source>
</evidence>
<keyword evidence="10" id="KW-0325">Glycoprotein</keyword>
<dbReference type="Gene3D" id="2.160.20.10">
    <property type="entry name" value="Single-stranded right-handed beta-helix, Pectin lyase-like"/>
    <property type="match status" value="1"/>
</dbReference>
<dbReference type="GO" id="GO:0030599">
    <property type="term" value="F:pectinesterase activity"/>
    <property type="evidence" value="ECO:0007669"/>
    <property type="project" value="UniProtKB-UniRule"/>
</dbReference>
<evidence type="ECO:0000256" key="6">
    <source>
        <dbReference type="ARBA" id="ARBA00022512"/>
    </source>
</evidence>
<dbReference type="SUPFAM" id="SSF101148">
    <property type="entry name" value="Plant invertase/pectin methylesterase inhibitor"/>
    <property type="match status" value="1"/>
</dbReference>
<evidence type="ECO:0000256" key="2">
    <source>
        <dbReference type="ARBA" id="ARBA00005184"/>
    </source>
</evidence>
<comment type="function">
    <text evidence="12">Acts in the modification of cell walls via demethylesterification of cell wall pectin.</text>
</comment>
<dbReference type="Pfam" id="PF04043">
    <property type="entry name" value="PMEI"/>
    <property type="match status" value="1"/>
</dbReference>
<dbReference type="EC" id="3.1.1.11" evidence="5 14"/>
<dbReference type="NCBIfam" id="TIGR01614">
    <property type="entry name" value="PME_inhib"/>
    <property type="match status" value="1"/>
</dbReference>
<dbReference type="PROSITE" id="PS00503">
    <property type="entry name" value="PECTINESTERASE_2"/>
    <property type="match status" value="1"/>
</dbReference>
<evidence type="ECO:0000256" key="4">
    <source>
        <dbReference type="ARBA" id="ARBA00007786"/>
    </source>
</evidence>
<keyword evidence="6" id="KW-0134">Cell wall</keyword>
<dbReference type="InterPro" id="IPR033131">
    <property type="entry name" value="Pectinesterase_Asp_AS"/>
</dbReference>
<reference evidence="17" key="1">
    <citation type="submission" date="2018-02" db="EMBL/GenBank/DDBJ databases">
        <authorList>
            <person name="Cohen D.B."/>
            <person name="Kent A.D."/>
        </authorList>
    </citation>
    <scope>NUCLEOTIDE SEQUENCE</scope>
</reference>
<keyword evidence="7 14" id="KW-0378">Hydrolase</keyword>
<dbReference type="GO" id="GO:0004857">
    <property type="term" value="F:enzyme inhibitor activity"/>
    <property type="evidence" value="ECO:0007669"/>
    <property type="project" value="InterPro"/>
</dbReference>
<dbReference type="Gene3D" id="1.20.140.40">
    <property type="entry name" value="Invertase/pectin methylesterase inhibitor family protein"/>
    <property type="match status" value="1"/>
</dbReference>
<evidence type="ECO:0000256" key="7">
    <source>
        <dbReference type="ARBA" id="ARBA00022801"/>
    </source>
</evidence>
<dbReference type="AlphaFoldDB" id="A0A2N9H3N6"/>
<keyword evidence="8 14" id="KW-0063">Aspartyl esterase</keyword>
<dbReference type="InterPro" id="IPR000070">
    <property type="entry name" value="Pectinesterase_cat"/>
</dbReference>
<organism evidence="17">
    <name type="scientific">Fagus sylvatica</name>
    <name type="common">Beechnut</name>
    <dbReference type="NCBI Taxonomy" id="28930"/>
    <lineage>
        <taxon>Eukaryota</taxon>
        <taxon>Viridiplantae</taxon>
        <taxon>Streptophyta</taxon>
        <taxon>Embryophyta</taxon>
        <taxon>Tracheophyta</taxon>
        <taxon>Spermatophyta</taxon>
        <taxon>Magnoliopsida</taxon>
        <taxon>eudicotyledons</taxon>
        <taxon>Gunneridae</taxon>
        <taxon>Pentapetalae</taxon>
        <taxon>rosids</taxon>
        <taxon>fabids</taxon>
        <taxon>Fagales</taxon>
        <taxon>Fagaceae</taxon>
        <taxon>Fagus</taxon>
    </lineage>
</organism>
<keyword evidence="9" id="KW-1015">Disulfide bond</keyword>
<accession>A0A2N9H3N6</accession>
<protein>
    <recommendedName>
        <fullName evidence="5 14">Pectinesterase</fullName>
        <ecNumber evidence="5 14">3.1.1.11</ecNumber>
    </recommendedName>
</protein>
<evidence type="ECO:0000256" key="3">
    <source>
        <dbReference type="ARBA" id="ARBA00006027"/>
    </source>
</evidence>
<keyword evidence="15" id="KW-0812">Transmembrane</keyword>
<feature type="domain" description="Pectinesterase inhibitor" evidence="16">
    <location>
        <begin position="70"/>
        <end position="221"/>
    </location>
</feature>